<accession>A0A378J4N9</accession>
<feature type="coiled-coil region" evidence="1">
    <location>
        <begin position="206"/>
        <end position="430"/>
    </location>
</feature>
<dbReference type="RefSeq" id="WP_058499738.1">
    <property type="nucleotide sequence ID" value="NZ_CAAAHW010000002.1"/>
</dbReference>
<feature type="coiled-coil region" evidence="1">
    <location>
        <begin position="506"/>
        <end position="555"/>
    </location>
</feature>
<sequence>MLLTSISIQNFQQYDKPFELKGLSAGINVIYGNNEAGKSTLLRALRAILFDRFNGKGAEDFVGYNGGCPEVKIQFDLGGNSYTLEKIFSKKKEGRAILTNEQGIKWTGTEAEIHLAELLKFDTIERGLTKSEQQGIYGVLWVEQGSAWQQVSVSNNLKASQAIQSVLNHELTDMLSQGKGESLLKRFSDELNEYQTEKTGKPKGVFKEKLDSKEAAKQKLENLQDELSNYQKRVDQLSEYQRDLATLVDHQVEEKDKEQLETAQKHLRHAEEINEQHKKTKTDVELIELKHESAQKALKERLDLIENLQIETANEKSAQTKIKELETEVEQFEKNFKIATESLSKAKDCHERSQLTLKKARSYQKLTEVQKNIKHIEEQLNKAQTLNDEIKQKQHSLSEILIDSSTLADLRKLKEQVNSLQAKFDAVATRIKYLINEDSVKLNDDIIAGEGEVFISDKSIITFGSNKICIIPGGEELSAIQTKLDDAKKLLINQFEQHHIASLSEAEELFDKKKTLSTEIDSLQAQVQLISPNGIESLKQQLTDHQTEENILIKQLGDSDQISIDEAEALENSASKELTKCSDNERQVHDQLVKKQEALKHAKIALSSTKENLVLLIKKIEKTRNDNTDEQLKNIEKKIAHEKQMLREKLSELENTLLSLDYVGAASEVERRQQVLDNTKKRMADLKQTIRDLTIELQTSGHRGLAEEKEQAEQELKELCNEVQRLEMHVGSLNLLCLLIRENIQSAKELLVKPLTEAMTPYLKILFPNSEPIIDEEFCLQHILRDGIREPFENLSIGTREQLAILLRLAYADLLAEKGASVPVILDDALVNSDDIRREKMKQILHRASKKHQIILLTCHGNDYRDCGGKFLNI</sequence>
<dbReference type="STRING" id="45066.Lgra_2628"/>
<evidence type="ECO:0000256" key="1">
    <source>
        <dbReference type="SAM" id="Coils"/>
    </source>
</evidence>
<dbReference type="PANTHER" id="PTHR41259:SF1">
    <property type="entry name" value="DOUBLE-STRAND BREAK REPAIR RAD50 ATPASE, PUTATIVE-RELATED"/>
    <property type="match status" value="1"/>
</dbReference>
<dbReference type="SUPFAM" id="SSF52540">
    <property type="entry name" value="P-loop containing nucleoside triphosphate hydrolases"/>
    <property type="match status" value="1"/>
</dbReference>
<evidence type="ECO:0000259" key="2">
    <source>
        <dbReference type="Pfam" id="PF13476"/>
    </source>
</evidence>
<dbReference type="Proteomes" id="UP000054691">
    <property type="component" value="Unassembled WGS sequence"/>
</dbReference>
<evidence type="ECO:0000313" key="5">
    <source>
        <dbReference type="Proteomes" id="UP000054691"/>
    </source>
</evidence>
<dbReference type="Pfam" id="PF13476">
    <property type="entry name" value="AAA_23"/>
    <property type="match status" value="1"/>
</dbReference>
<feature type="coiled-coil region" evidence="1">
    <location>
        <begin position="618"/>
        <end position="729"/>
    </location>
</feature>
<dbReference type="Gene3D" id="3.40.50.300">
    <property type="entry name" value="P-loop containing nucleotide triphosphate hydrolases"/>
    <property type="match status" value="2"/>
</dbReference>
<dbReference type="Proteomes" id="UP000254476">
    <property type="component" value="Unassembled WGS sequence"/>
</dbReference>
<dbReference type="OrthoDB" id="9789562at2"/>
<dbReference type="PANTHER" id="PTHR41259">
    <property type="entry name" value="DOUBLE-STRAND BREAK REPAIR RAD50 ATPASE, PUTATIVE-RELATED"/>
    <property type="match status" value="1"/>
</dbReference>
<name>A0A378J4N9_9GAMM</name>
<evidence type="ECO:0000313" key="6">
    <source>
        <dbReference type="Proteomes" id="UP000254476"/>
    </source>
</evidence>
<keyword evidence="1" id="KW-0175">Coiled coil</keyword>
<evidence type="ECO:0000313" key="3">
    <source>
        <dbReference type="EMBL" id="KTD05851.1"/>
    </source>
</evidence>
<feature type="domain" description="Rad50/SbcC-type AAA" evidence="2">
    <location>
        <begin position="5"/>
        <end position="267"/>
    </location>
</feature>
<evidence type="ECO:0000313" key="4">
    <source>
        <dbReference type="EMBL" id="STX42238.1"/>
    </source>
</evidence>
<dbReference type="AlphaFoldDB" id="A0A378J4N9"/>
<reference evidence="3 5" key="1">
    <citation type="submission" date="2015-11" db="EMBL/GenBank/DDBJ databases">
        <title>Genomic analysis of 38 Legionella species identifies large and diverse effector repertoires.</title>
        <authorList>
            <person name="Burstein D."/>
            <person name="Amaro F."/>
            <person name="Zusman T."/>
            <person name="Lifshitz Z."/>
            <person name="Cohen O."/>
            <person name="Gilbert J.A."/>
            <person name="Pupko T."/>
            <person name="Shuman H.A."/>
            <person name="Segal G."/>
        </authorList>
    </citation>
    <scope>NUCLEOTIDE SEQUENCE [LARGE SCALE GENOMIC DNA]</scope>
    <source>
        <strain evidence="3 5">Lyon 8420412</strain>
    </source>
</reference>
<gene>
    <name evidence="3" type="ORF">Lgra_2628</name>
    <name evidence="4" type="ORF">NCTC12388_00581</name>
</gene>
<dbReference type="GO" id="GO:0016887">
    <property type="term" value="F:ATP hydrolysis activity"/>
    <property type="evidence" value="ECO:0007669"/>
    <property type="project" value="InterPro"/>
</dbReference>
<dbReference type="InterPro" id="IPR038729">
    <property type="entry name" value="Rad50/SbcC_AAA"/>
</dbReference>
<dbReference type="EMBL" id="UGOB01000001">
    <property type="protein sequence ID" value="STX42238.1"/>
    <property type="molecule type" value="Genomic_DNA"/>
</dbReference>
<protein>
    <submittedName>
        <fullName evidence="4">Chromosome segregation protein</fullName>
    </submittedName>
</protein>
<dbReference type="InterPro" id="IPR027417">
    <property type="entry name" value="P-loop_NTPase"/>
</dbReference>
<keyword evidence="5" id="KW-1185">Reference proteome</keyword>
<reference evidence="4 6" key="2">
    <citation type="submission" date="2018-06" db="EMBL/GenBank/DDBJ databases">
        <authorList>
            <consortium name="Pathogen Informatics"/>
            <person name="Doyle S."/>
        </authorList>
    </citation>
    <scope>NUCLEOTIDE SEQUENCE [LARGE SCALE GENOMIC DNA]</scope>
    <source>
        <strain evidence="4 6">NCTC12388</strain>
    </source>
</reference>
<dbReference type="EMBL" id="LNYE01000029">
    <property type="protein sequence ID" value="KTD05851.1"/>
    <property type="molecule type" value="Genomic_DNA"/>
</dbReference>
<organism evidence="4 6">
    <name type="scientific">Legionella gratiana</name>
    <dbReference type="NCBI Taxonomy" id="45066"/>
    <lineage>
        <taxon>Bacteria</taxon>
        <taxon>Pseudomonadati</taxon>
        <taxon>Pseudomonadota</taxon>
        <taxon>Gammaproteobacteria</taxon>
        <taxon>Legionellales</taxon>
        <taxon>Legionellaceae</taxon>
        <taxon>Legionella</taxon>
    </lineage>
</organism>
<dbReference type="GO" id="GO:0006302">
    <property type="term" value="P:double-strand break repair"/>
    <property type="evidence" value="ECO:0007669"/>
    <property type="project" value="InterPro"/>
</dbReference>
<proteinExistence type="predicted"/>